<evidence type="ECO:0000313" key="1">
    <source>
        <dbReference type="EMBL" id="KNZ43963.1"/>
    </source>
</evidence>
<dbReference type="OrthoDB" id="2506088at2759"/>
<proteinExistence type="predicted"/>
<evidence type="ECO:0000313" key="2">
    <source>
        <dbReference type="Proteomes" id="UP000037035"/>
    </source>
</evidence>
<dbReference type="EMBL" id="LAVV01015347">
    <property type="protein sequence ID" value="KNZ43963.1"/>
    <property type="molecule type" value="Genomic_DNA"/>
</dbReference>
<sequence length="75" mass="8476">MSSFIGPTAYVHSLWEVLPLGKMFAQLMPCQELGKHPDYQMKMISIKNTMRMIPVEKITHGINVQHNCIDGGCKT</sequence>
<dbReference type="Proteomes" id="UP000037035">
    <property type="component" value="Unassembled WGS sequence"/>
</dbReference>
<protein>
    <submittedName>
        <fullName evidence="1">Uncharacterized protein</fullName>
    </submittedName>
</protein>
<keyword evidence="2" id="KW-1185">Reference proteome</keyword>
<dbReference type="VEuPathDB" id="FungiDB:VP01_966g5"/>
<feature type="non-terminal residue" evidence="1">
    <location>
        <position position="75"/>
    </location>
</feature>
<name>A0A0L6U625_9BASI</name>
<comment type="caution">
    <text evidence="1">The sequence shown here is derived from an EMBL/GenBank/DDBJ whole genome shotgun (WGS) entry which is preliminary data.</text>
</comment>
<organism evidence="1 2">
    <name type="scientific">Puccinia sorghi</name>
    <dbReference type="NCBI Taxonomy" id="27349"/>
    <lineage>
        <taxon>Eukaryota</taxon>
        <taxon>Fungi</taxon>
        <taxon>Dikarya</taxon>
        <taxon>Basidiomycota</taxon>
        <taxon>Pucciniomycotina</taxon>
        <taxon>Pucciniomycetes</taxon>
        <taxon>Pucciniales</taxon>
        <taxon>Pucciniaceae</taxon>
        <taxon>Puccinia</taxon>
    </lineage>
</organism>
<gene>
    <name evidence="1" type="ORF">VP01_966g5</name>
</gene>
<reference evidence="1 2" key="1">
    <citation type="submission" date="2015-08" db="EMBL/GenBank/DDBJ databases">
        <title>Next Generation Sequencing and Analysis of the Genome of Puccinia sorghi L Schw, the Causal Agent of Maize Common Rust.</title>
        <authorList>
            <person name="Rochi L."/>
            <person name="Burguener G."/>
            <person name="Darino M."/>
            <person name="Turjanski A."/>
            <person name="Kreff E."/>
            <person name="Dieguez M.J."/>
            <person name="Sacco F."/>
        </authorList>
    </citation>
    <scope>NUCLEOTIDE SEQUENCE [LARGE SCALE GENOMIC DNA]</scope>
    <source>
        <strain evidence="1 2">RO10H11247</strain>
    </source>
</reference>
<accession>A0A0L6U625</accession>
<dbReference type="AlphaFoldDB" id="A0A0L6U625"/>